<dbReference type="Gene3D" id="3.30.1540.10">
    <property type="entry name" value="formyl-coa transferase, domain 3"/>
    <property type="match status" value="1"/>
</dbReference>
<protein>
    <submittedName>
        <fullName evidence="2">Crotonobetainyl-CoA:carnitine CoA-transferase CaiB-like acyl-CoA transferase</fullName>
    </submittedName>
</protein>
<evidence type="ECO:0000313" key="3">
    <source>
        <dbReference type="Proteomes" id="UP001229486"/>
    </source>
</evidence>
<dbReference type="AlphaFoldDB" id="A0AB73IDS7"/>
<dbReference type="Proteomes" id="UP001229486">
    <property type="component" value="Unassembled WGS sequence"/>
</dbReference>
<reference evidence="2" key="1">
    <citation type="submission" date="2023-07" db="EMBL/GenBank/DDBJ databases">
        <title>Sorghum-associated microbial communities from plants grown in Nebraska, USA.</title>
        <authorList>
            <person name="Schachtman D."/>
        </authorList>
    </citation>
    <scope>NUCLEOTIDE SEQUENCE</scope>
    <source>
        <strain evidence="2">DS1061</strain>
    </source>
</reference>
<dbReference type="InterPro" id="IPR044855">
    <property type="entry name" value="CoA-Trfase_III_dom3_sf"/>
</dbReference>
<dbReference type="InterPro" id="IPR023606">
    <property type="entry name" value="CoA-Trfase_III_dom_1_sf"/>
</dbReference>
<dbReference type="EMBL" id="JAURTK010000003">
    <property type="protein sequence ID" value="MDP9647294.1"/>
    <property type="molecule type" value="Genomic_DNA"/>
</dbReference>
<dbReference type="RefSeq" id="WP_392393675.1">
    <property type="nucleotide sequence ID" value="NZ_JAURTK010000003.1"/>
</dbReference>
<dbReference type="InterPro" id="IPR050483">
    <property type="entry name" value="CoA-transferase_III_domain"/>
</dbReference>
<dbReference type="InterPro" id="IPR003673">
    <property type="entry name" value="CoA-Trfase_fam_III"/>
</dbReference>
<keyword evidence="1" id="KW-0808">Transferase</keyword>
<name>A0AB73IDS7_9BURK</name>
<proteinExistence type="predicted"/>
<evidence type="ECO:0000256" key="1">
    <source>
        <dbReference type="ARBA" id="ARBA00022679"/>
    </source>
</evidence>
<comment type="caution">
    <text evidence="2">The sequence shown here is derived from an EMBL/GenBank/DDBJ whole genome shotgun (WGS) entry which is preliminary data.</text>
</comment>
<dbReference type="Gene3D" id="3.40.50.10540">
    <property type="entry name" value="Crotonobetainyl-coa:carnitine coa-transferase, domain 1"/>
    <property type="match status" value="1"/>
</dbReference>
<sequence length="400" mass="42067">MSALDTIRVVDLSRVLGGPFCTQMLADHGAQVVKIEPPRGDETRGWGPPFDGETAAYFLGTNRNKQGMALDLGQSAARTVLLDLLADADVLVENFRAGTMEKWGLGYADLAQRFPRLIYCRISGFGSTGPLGGLPGYDAVAQAMSGLMSVNGEAGGGPLRMGVPVIDIVTGMNAAIAILLALAERTRSGKGQLVEATLYDSGLSLMHPHLPNYHLTGRSSPRTGNAHPSICPYDLFATASAPLFLAVGNDAQFRTFARVIGAEALATDPRFTNNALRLSHRDALREAIEAALAGLDGVSLAEQLMAEGVPCGVVSDTAGAACHPHTEHRGMTVRIGEYTGTAAPVTLSRSPPSYRRPPPKFAEHTLEILRSLGYDDERLAALTGTGAVPLALAESAGKPA</sequence>
<evidence type="ECO:0000313" key="2">
    <source>
        <dbReference type="EMBL" id="MDP9647294.1"/>
    </source>
</evidence>
<dbReference type="PANTHER" id="PTHR48207:SF3">
    <property type="entry name" value="SUCCINATE--HYDROXYMETHYLGLUTARATE COA-TRANSFERASE"/>
    <property type="match status" value="1"/>
</dbReference>
<dbReference type="GO" id="GO:0008410">
    <property type="term" value="F:CoA-transferase activity"/>
    <property type="evidence" value="ECO:0007669"/>
    <property type="project" value="TreeGrafter"/>
</dbReference>
<dbReference type="PANTHER" id="PTHR48207">
    <property type="entry name" value="SUCCINATE--HYDROXYMETHYLGLUTARATE COA-TRANSFERASE"/>
    <property type="match status" value="1"/>
</dbReference>
<dbReference type="Pfam" id="PF02515">
    <property type="entry name" value="CoA_transf_3"/>
    <property type="match status" value="1"/>
</dbReference>
<dbReference type="SUPFAM" id="SSF89796">
    <property type="entry name" value="CoA-transferase family III (CaiB/BaiF)"/>
    <property type="match status" value="1"/>
</dbReference>
<accession>A0AB73IDS7</accession>
<organism evidence="2 3">
    <name type="scientific">Paraburkholderia caledonica</name>
    <dbReference type="NCBI Taxonomy" id="134536"/>
    <lineage>
        <taxon>Bacteria</taxon>
        <taxon>Pseudomonadati</taxon>
        <taxon>Pseudomonadota</taxon>
        <taxon>Betaproteobacteria</taxon>
        <taxon>Burkholderiales</taxon>
        <taxon>Burkholderiaceae</taxon>
        <taxon>Paraburkholderia</taxon>
    </lineage>
</organism>
<gene>
    <name evidence="2" type="ORF">J2793_002740</name>
</gene>